<reference evidence="6 7" key="1">
    <citation type="journal article" date="2018" name="PLoS Pathog.">
        <title>Evolution of structural diversity of trichothecenes, a family of toxins produced by plant pathogenic and entomopathogenic fungi.</title>
        <authorList>
            <person name="Proctor R.H."/>
            <person name="McCormick S.P."/>
            <person name="Kim H.S."/>
            <person name="Cardoza R.E."/>
            <person name="Stanley A.M."/>
            <person name="Lindo L."/>
            <person name="Kelly A."/>
            <person name="Brown D.W."/>
            <person name="Lee T."/>
            <person name="Vaughan M.M."/>
            <person name="Alexander N.J."/>
            <person name="Busman M."/>
            <person name="Gutierrez S."/>
        </authorList>
    </citation>
    <scope>NUCLEOTIDE SEQUENCE [LARGE SCALE GENOMIC DNA]</scope>
    <source>
        <strain evidence="6 7">IBT 40837</strain>
    </source>
</reference>
<dbReference type="GO" id="GO:0019369">
    <property type="term" value="P:arachidonate metabolic process"/>
    <property type="evidence" value="ECO:0007669"/>
    <property type="project" value="TreeGrafter"/>
</dbReference>
<keyword evidence="1" id="KW-0378">Hydrolase</keyword>
<evidence type="ECO:0000313" key="6">
    <source>
        <dbReference type="EMBL" id="RFU80002.1"/>
    </source>
</evidence>
<evidence type="ECO:0000313" key="7">
    <source>
        <dbReference type="Proteomes" id="UP000266272"/>
    </source>
</evidence>
<dbReference type="InterPro" id="IPR016035">
    <property type="entry name" value="Acyl_Trfase/lysoPLipase"/>
</dbReference>
<dbReference type="PANTHER" id="PTHR24185">
    <property type="entry name" value="CALCIUM-INDEPENDENT PHOSPHOLIPASE A2-GAMMA"/>
    <property type="match status" value="1"/>
</dbReference>
<keyword evidence="3" id="KW-0443">Lipid metabolism</keyword>
<gene>
    <name evidence="6" type="ORF">TARUN_2224</name>
</gene>
<keyword evidence="2" id="KW-0442">Lipid degradation</keyword>
<dbReference type="SUPFAM" id="SSF52151">
    <property type="entry name" value="FabD/lysophospholipase-like"/>
    <property type="match status" value="1"/>
</dbReference>
<comment type="caution">
    <text evidence="4">Lacks conserved residue(s) required for the propagation of feature annotation.</text>
</comment>
<evidence type="ECO:0000256" key="1">
    <source>
        <dbReference type="ARBA" id="ARBA00022801"/>
    </source>
</evidence>
<dbReference type="STRING" id="490622.A0A395NV38"/>
<dbReference type="GO" id="GO:0016020">
    <property type="term" value="C:membrane"/>
    <property type="evidence" value="ECO:0007669"/>
    <property type="project" value="TreeGrafter"/>
</dbReference>
<sequence>MSTRLRLLSLDGGGVKGICTLIVLDAIMEEVKGLGGERDGTKPLPIHYFDLAGGTSSGGLIALMLFRLSMSTTDAIGNSKKIVTDTFSPRIGDLNLHDLGEAGYWLGNGFLQLKATLLPSRFPSEPLIAAINKVMETSPHDDDVVNRGSNKLLKEGSRRMSYKPPDDAGSSEFENVSISDAACATSAAPTFLPPVNINGVDFWNGALINNNPIHRVWDARYDLAPPLPSDEEQVAEEPIVSCIVSIGTGYHTETEELPQNIISTIATAISYSTNTRAKHRNFRRGLERSNRRRPKDERTKYFRFDTRI</sequence>
<dbReference type="Gene3D" id="3.40.1090.10">
    <property type="entry name" value="Cytosolic phospholipase A2 catalytic domain"/>
    <property type="match status" value="1"/>
</dbReference>
<dbReference type="GO" id="GO:0016042">
    <property type="term" value="P:lipid catabolic process"/>
    <property type="evidence" value="ECO:0007669"/>
    <property type="project" value="UniProtKB-KW"/>
</dbReference>
<dbReference type="EMBL" id="PXOA01000128">
    <property type="protein sequence ID" value="RFU80002.1"/>
    <property type="molecule type" value="Genomic_DNA"/>
</dbReference>
<evidence type="ECO:0000256" key="4">
    <source>
        <dbReference type="PROSITE-ProRule" id="PRU01161"/>
    </source>
</evidence>
<dbReference type="PANTHER" id="PTHR24185:SF1">
    <property type="entry name" value="CALCIUM-INDEPENDENT PHOSPHOLIPASE A2-GAMMA"/>
    <property type="match status" value="1"/>
</dbReference>
<evidence type="ECO:0000256" key="2">
    <source>
        <dbReference type="ARBA" id="ARBA00022963"/>
    </source>
</evidence>
<proteinExistence type="predicted"/>
<organism evidence="6 7">
    <name type="scientific">Trichoderma arundinaceum</name>
    <dbReference type="NCBI Taxonomy" id="490622"/>
    <lineage>
        <taxon>Eukaryota</taxon>
        <taxon>Fungi</taxon>
        <taxon>Dikarya</taxon>
        <taxon>Ascomycota</taxon>
        <taxon>Pezizomycotina</taxon>
        <taxon>Sordariomycetes</taxon>
        <taxon>Hypocreomycetidae</taxon>
        <taxon>Hypocreales</taxon>
        <taxon>Hypocreaceae</taxon>
        <taxon>Trichoderma</taxon>
    </lineage>
</organism>
<name>A0A395NV38_TRIAR</name>
<protein>
    <submittedName>
        <fullName evidence="6">Calcium-independent phospholipase</fullName>
    </submittedName>
</protein>
<evidence type="ECO:0000259" key="5">
    <source>
        <dbReference type="PROSITE" id="PS51635"/>
    </source>
</evidence>
<dbReference type="AlphaFoldDB" id="A0A395NV38"/>
<dbReference type="PROSITE" id="PS51635">
    <property type="entry name" value="PNPLA"/>
    <property type="match status" value="1"/>
</dbReference>
<keyword evidence="7" id="KW-1185">Reference proteome</keyword>
<comment type="caution">
    <text evidence="6">The sequence shown here is derived from an EMBL/GenBank/DDBJ whole genome shotgun (WGS) entry which is preliminary data.</text>
</comment>
<feature type="short sequence motif" description="GXSXG" evidence="4">
    <location>
        <begin position="54"/>
        <end position="58"/>
    </location>
</feature>
<feature type="short sequence motif" description="GXGXXG" evidence="4">
    <location>
        <begin position="12"/>
        <end position="17"/>
    </location>
</feature>
<dbReference type="Proteomes" id="UP000266272">
    <property type="component" value="Unassembled WGS sequence"/>
</dbReference>
<dbReference type="GO" id="GO:0047499">
    <property type="term" value="F:calcium-independent phospholipase A2 activity"/>
    <property type="evidence" value="ECO:0007669"/>
    <property type="project" value="TreeGrafter"/>
</dbReference>
<dbReference type="Pfam" id="PF01734">
    <property type="entry name" value="Patatin"/>
    <property type="match status" value="1"/>
</dbReference>
<dbReference type="GO" id="GO:0046486">
    <property type="term" value="P:glycerolipid metabolic process"/>
    <property type="evidence" value="ECO:0007669"/>
    <property type="project" value="UniProtKB-ARBA"/>
</dbReference>
<feature type="domain" description="PNPLA" evidence="5">
    <location>
        <begin position="8"/>
        <end position="217"/>
    </location>
</feature>
<dbReference type="OrthoDB" id="1658288at2759"/>
<dbReference type="InterPro" id="IPR002641">
    <property type="entry name" value="PNPLA_dom"/>
</dbReference>
<accession>A0A395NV38</accession>
<evidence type="ECO:0000256" key="3">
    <source>
        <dbReference type="ARBA" id="ARBA00023098"/>
    </source>
</evidence>